<protein>
    <submittedName>
        <fullName evidence="1">Uncharacterized protein</fullName>
    </submittedName>
</protein>
<accession>A0ACB8T2H9</accession>
<gene>
    <name evidence="1" type="ORF">BV25DRAFT_1803811</name>
</gene>
<name>A0ACB8T2H9_9AGAM</name>
<proteinExistence type="predicted"/>
<sequence length="582" mass="65678">MARTGPQTAEATAWSEALREYRPSLEDLRADTLVDVVRRCQELADQDQTVDFMLMISRIQLVIHTQSAQASLKLSVREVHNQLCMENKPALRTFHEWIQQGSRFATLAAGGTVYLLMMIANRGMRATIGNLEARTARAVGNLLRCPDAGTLIPRLVRRHIMPVVQKWKESVPLTLAALFTPSVLSEVGVPREALCSDIAISDKFFSNIKQGDFVLLDRSSIWTSESAPSVPVPALTAGPIMAPPVTLYTTYDPQRLQNKRTRTRQDADREEVWEWTEEERTIAGGAYKVQNITELETKLSSFYKEGVRSELDYLLITPEVLPYIRDALKIEAIDASLLAFVCTSMPADMRESLYAMFLSCMDNPDCLKDVDSSSQGFEDHFQALHFSYYNRHCTRGDNAPTDVAPEYLRREGAIRTNRSQLIPYRSKDTTDKEAIYQNFVVVFEEVFAWIDSILARYLPEEYTILEAEIEVLPGNSRSPVHPFGGFVVNLNVTTRAHRDGKDLSVCFVMPLGKFQGGELVLVEPGLVLRLRSGDFVVFPSKKVTHFNMHYKGKRASLVLQTDNELTVWTKDRNGWTAHISSV</sequence>
<evidence type="ECO:0000313" key="2">
    <source>
        <dbReference type="Proteomes" id="UP000814140"/>
    </source>
</evidence>
<evidence type="ECO:0000313" key="1">
    <source>
        <dbReference type="EMBL" id="KAI0062592.1"/>
    </source>
</evidence>
<comment type="caution">
    <text evidence="1">The sequence shown here is derived from an EMBL/GenBank/DDBJ whole genome shotgun (WGS) entry which is preliminary data.</text>
</comment>
<organism evidence="1 2">
    <name type="scientific">Artomyces pyxidatus</name>
    <dbReference type="NCBI Taxonomy" id="48021"/>
    <lineage>
        <taxon>Eukaryota</taxon>
        <taxon>Fungi</taxon>
        <taxon>Dikarya</taxon>
        <taxon>Basidiomycota</taxon>
        <taxon>Agaricomycotina</taxon>
        <taxon>Agaricomycetes</taxon>
        <taxon>Russulales</taxon>
        <taxon>Auriscalpiaceae</taxon>
        <taxon>Artomyces</taxon>
    </lineage>
</organism>
<reference evidence="1" key="1">
    <citation type="submission" date="2021-03" db="EMBL/GenBank/DDBJ databases">
        <authorList>
            <consortium name="DOE Joint Genome Institute"/>
            <person name="Ahrendt S."/>
            <person name="Looney B.P."/>
            <person name="Miyauchi S."/>
            <person name="Morin E."/>
            <person name="Drula E."/>
            <person name="Courty P.E."/>
            <person name="Chicoki N."/>
            <person name="Fauchery L."/>
            <person name="Kohler A."/>
            <person name="Kuo A."/>
            <person name="Labutti K."/>
            <person name="Pangilinan J."/>
            <person name="Lipzen A."/>
            <person name="Riley R."/>
            <person name="Andreopoulos W."/>
            <person name="He G."/>
            <person name="Johnson J."/>
            <person name="Barry K.W."/>
            <person name="Grigoriev I.V."/>
            <person name="Nagy L."/>
            <person name="Hibbett D."/>
            <person name="Henrissat B."/>
            <person name="Matheny P.B."/>
            <person name="Labbe J."/>
            <person name="Martin F."/>
        </authorList>
    </citation>
    <scope>NUCLEOTIDE SEQUENCE</scope>
    <source>
        <strain evidence="1">HHB10654</strain>
    </source>
</reference>
<dbReference type="Proteomes" id="UP000814140">
    <property type="component" value="Unassembled WGS sequence"/>
</dbReference>
<dbReference type="EMBL" id="MU277207">
    <property type="protein sequence ID" value="KAI0062592.1"/>
    <property type="molecule type" value="Genomic_DNA"/>
</dbReference>
<reference evidence="1" key="2">
    <citation type="journal article" date="2022" name="New Phytol.">
        <title>Evolutionary transition to the ectomycorrhizal habit in the genomes of a hyperdiverse lineage of mushroom-forming fungi.</title>
        <authorList>
            <person name="Looney B."/>
            <person name="Miyauchi S."/>
            <person name="Morin E."/>
            <person name="Drula E."/>
            <person name="Courty P.E."/>
            <person name="Kohler A."/>
            <person name="Kuo A."/>
            <person name="LaButti K."/>
            <person name="Pangilinan J."/>
            <person name="Lipzen A."/>
            <person name="Riley R."/>
            <person name="Andreopoulos W."/>
            <person name="He G."/>
            <person name="Johnson J."/>
            <person name="Nolan M."/>
            <person name="Tritt A."/>
            <person name="Barry K.W."/>
            <person name="Grigoriev I.V."/>
            <person name="Nagy L.G."/>
            <person name="Hibbett D."/>
            <person name="Henrissat B."/>
            <person name="Matheny P.B."/>
            <person name="Labbe J."/>
            <person name="Martin F.M."/>
        </authorList>
    </citation>
    <scope>NUCLEOTIDE SEQUENCE</scope>
    <source>
        <strain evidence="1">HHB10654</strain>
    </source>
</reference>
<keyword evidence="2" id="KW-1185">Reference proteome</keyword>